<dbReference type="RefSeq" id="WP_186872371.1">
    <property type="nucleotide sequence ID" value="NZ_JACOOR010000006.1"/>
</dbReference>
<comment type="caution">
    <text evidence="1">The sequence shown here is derived from an EMBL/GenBank/DDBJ whole genome shotgun (WGS) entry which is preliminary data.</text>
</comment>
<name>A0A923RMJ9_9FIRM</name>
<keyword evidence="2" id="KW-1185">Reference proteome</keyword>
<evidence type="ECO:0000313" key="2">
    <source>
        <dbReference type="Proteomes" id="UP000649345"/>
    </source>
</evidence>
<proteinExistence type="predicted"/>
<dbReference type="EMBL" id="JACOOR010000006">
    <property type="protein sequence ID" value="MBC5660397.1"/>
    <property type="molecule type" value="Genomic_DNA"/>
</dbReference>
<reference evidence="1" key="1">
    <citation type="submission" date="2020-08" db="EMBL/GenBank/DDBJ databases">
        <title>Genome public.</title>
        <authorList>
            <person name="Liu C."/>
            <person name="Sun Q."/>
        </authorList>
    </citation>
    <scope>NUCLEOTIDE SEQUENCE</scope>
    <source>
        <strain evidence="1">NSJ-68</strain>
    </source>
</reference>
<accession>A0A923RMJ9</accession>
<evidence type="ECO:0000313" key="1">
    <source>
        <dbReference type="EMBL" id="MBC5660397.1"/>
    </source>
</evidence>
<organism evidence="1 2">
    <name type="scientific">Anaerosacchariphilus hominis</name>
    <dbReference type="NCBI Taxonomy" id="2763017"/>
    <lineage>
        <taxon>Bacteria</taxon>
        <taxon>Bacillati</taxon>
        <taxon>Bacillota</taxon>
        <taxon>Clostridia</taxon>
        <taxon>Lachnospirales</taxon>
        <taxon>Lachnospiraceae</taxon>
        <taxon>Anaerosacchariphilus</taxon>
    </lineage>
</organism>
<protein>
    <submittedName>
        <fullName evidence="1">Uncharacterized protein</fullName>
    </submittedName>
</protein>
<gene>
    <name evidence="1" type="ORF">H8S44_11515</name>
</gene>
<sequence length="98" mass="10991">MNKNFWDDFGRAVTGAADTVTKKAGKVADMARLKNQVYSLERENKKDFEAIGKIVYERFAAAGSLEDAALDPLCEEIARREILIDEYQGEIDGMKSEN</sequence>
<dbReference type="AlphaFoldDB" id="A0A923RMJ9"/>
<dbReference type="Proteomes" id="UP000649345">
    <property type="component" value="Unassembled WGS sequence"/>
</dbReference>